<dbReference type="Pfam" id="PF00271">
    <property type="entry name" value="Helicase_C"/>
    <property type="match status" value="1"/>
</dbReference>
<feature type="domain" description="Helicase ATP-binding" evidence="6">
    <location>
        <begin position="17"/>
        <end position="187"/>
    </location>
</feature>
<dbReference type="Pfam" id="PF00270">
    <property type="entry name" value="DEAD"/>
    <property type="match status" value="1"/>
</dbReference>
<dbReference type="SUPFAM" id="SSF52540">
    <property type="entry name" value="P-loop containing nucleoside triphosphate hydrolases"/>
    <property type="match status" value="1"/>
</dbReference>
<name>A0A5K0UBU1_9VIRU</name>
<comment type="similarity">
    <text evidence="1">Belongs to the DEAD box helicase family. DEAH subfamily.</text>
</comment>
<keyword evidence="2" id="KW-0547">Nucleotide-binding</keyword>
<dbReference type="PROSITE" id="PS51194">
    <property type="entry name" value="HELICASE_CTER"/>
    <property type="match status" value="1"/>
</dbReference>
<protein>
    <submittedName>
        <fullName evidence="8">Pre-mRNA-splicing factor ATP-dependent RNA helicase PRP16</fullName>
    </submittedName>
</protein>
<dbReference type="CDD" id="cd18791">
    <property type="entry name" value="SF2_C_RHA"/>
    <property type="match status" value="1"/>
</dbReference>
<gene>
    <name evidence="8" type="ORF">YASMINEVIRUS_1596</name>
</gene>
<dbReference type="InterPro" id="IPR001650">
    <property type="entry name" value="Helicase_C-like"/>
</dbReference>
<keyword evidence="5" id="KW-0067">ATP-binding</keyword>
<evidence type="ECO:0000256" key="5">
    <source>
        <dbReference type="ARBA" id="ARBA00022840"/>
    </source>
</evidence>
<comment type="caution">
    <text evidence="8">The sequence shown here is derived from an EMBL/GenBank/DDBJ whole genome shotgun (WGS) entry which is preliminary data.</text>
</comment>
<dbReference type="GO" id="GO:0005524">
    <property type="term" value="F:ATP binding"/>
    <property type="evidence" value="ECO:0007669"/>
    <property type="project" value="UniProtKB-KW"/>
</dbReference>
<evidence type="ECO:0000259" key="7">
    <source>
        <dbReference type="PROSITE" id="PS51194"/>
    </source>
</evidence>
<dbReference type="SMART" id="SM00487">
    <property type="entry name" value="DEXDc"/>
    <property type="match status" value="1"/>
</dbReference>
<dbReference type="InterPro" id="IPR014001">
    <property type="entry name" value="Helicase_ATP-bd"/>
</dbReference>
<dbReference type="GO" id="GO:0003723">
    <property type="term" value="F:RNA binding"/>
    <property type="evidence" value="ECO:0007669"/>
    <property type="project" value="TreeGrafter"/>
</dbReference>
<organism evidence="8 9">
    <name type="scientific">Yasminevirus sp. GU-2018</name>
    <dbReference type="NCBI Taxonomy" id="2420051"/>
    <lineage>
        <taxon>Viruses</taxon>
        <taxon>Varidnaviria</taxon>
        <taxon>Bamfordvirae</taxon>
        <taxon>Nucleocytoviricota</taxon>
        <taxon>Megaviricetes</taxon>
        <taxon>Imitervirales</taxon>
        <taxon>Mimiviridae</taxon>
        <taxon>Klosneuvirinae</taxon>
        <taxon>Yasminevirus</taxon>
        <taxon>Yasminevirus saudimassiliense</taxon>
    </lineage>
</organism>
<reference evidence="8 9" key="1">
    <citation type="submission" date="2018-10" db="EMBL/GenBank/DDBJ databases">
        <authorList>
            <consortium name="IHU Genomes"/>
        </authorList>
    </citation>
    <scope>NUCLEOTIDE SEQUENCE [LARGE SCALE GENOMIC DNA]</scope>
    <source>
        <strain evidence="8 9">A1</strain>
    </source>
</reference>
<keyword evidence="9" id="KW-1185">Reference proteome</keyword>
<feature type="domain" description="Helicase C-terminal" evidence="7">
    <location>
        <begin position="223"/>
        <end position="394"/>
    </location>
</feature>
<evidence type="ECO:0000313" key="8">
    <source>
        <dbReference type="EMBL" id="VBB19064.1"/>
    </source>
</evidence>
<sequence length="579" mass="65716">MSLPKIYESHIPDALRKFLLSDEKVAVVFAPTGAGKTVACSRIFADTVKSLREKGVQCSGSVLMPYRVSVKEMYKYLLTLRKKHKETHSYGYGISGDTVREDGNHVVLQTVGYFLEGSVAATPNQKHRQLIMLDEAHDASWQTDFVLSHLMWRIKEGDNIKLVVSSATLDVQKIEKKYGVPTVNLIMQQEQKNHVVTFNEEKGYYPLDGSKVSEDFYKVMTRSVVNAYKTTASGHILVLMPGQEEITKLIEILTKHAEIDDKAVIIGLHSQLSKEDIQFAIDSPKEKDERKIIVSTNIVENAITINDLCAVVDSCLRKELYVDQDGVSELRLTLASQSNVIQAYGRCGRQGVQGHAFITIPKSLFETLTPYSLSEVERNPLYPQLIKCFKHKLPHLNLLSHAGMSKVREDIEYLEKYEMIRKDGETYALTETGAIISQLPCSIRAGRFIVKAVEYIKSVITDDKFGAKNANDIRSYFYYYTCLTAAWIGYGTSVFENAFRRPRETEEAFGARKEETEQMQADFYKADCYRTFLNVWFSSFTSDAKLHDWCRENKIFCKAIIEIDRASRDIAPAVTSRQP</sequence>
<accession>A0A5K0UBU1</accession>
<keyword evidence="3" id="KW-0378">Hydrolase</keyword>
<keyword evidence="4 8" id="KW-0347">Helicase</keyword>
<dbReference type="PANTHER" id="PTHR18934">
    <property type="entry name" value="ATP-DEPENDENT RNA HELICASE"/>
    <property type="match status" value="1"/>
</dbReference>
<dbReference type="EMBL" id="UPSH01000002">
    <property type="protein sequence ID" value="VBB19064.1"/>
    <property type="molecule type" value="Genomic_DNA"/>
</dbReference>
<dbReference type="PANTHER" id="PTHR18934:SF99">
    <property type="entry name" value="ATP-DEPENDENT RNA HELICASE DHX37-RELATED"/>
    <property type="match status" value="1"/>
</dbReference>
<evidence type="ECO:0000256" key="3">
    <source>
        <dbReference type="ARBA" id="ARBA00022801"/>
    </source>
</evidence>
<dbReference type="PROSITE" id="PS51192">
    <property type="entry name" value="HELICASE_ATP_BIND_1"/>
    <property type="match status" value="1"/>
</dbReference>
<dbReference type="GO" id="GO:0016787">
    <property type="term" value="F:hydrolase activity"/>
    <property type="evidence" value="ECO:0007669"/>
    <property type="project" value="UniProtKB-KW"/>
</dbReference>
<dbReference type="InterPro" id="IPR011545">
    <property type="entry name" value="DEAD/DEAH_box_helicase_dom"/>
</dbReference>
<dbReference type="SMART" id="SM00490">
    <property type="entry name" value="HELICc"/>
    <property type="match status" value="1"/>
</dbReference>
<evidence type="ECO:0000313" key="9">
    <source>
        <dbReference type="Proteomes" id="UP000594342"/>
    </source>
</evidence>
<dbReference type="InterPro" id="IPR027417">
    <property type="entry name" value="P-loop_NTPase"/>
</dbReference>
<dbReference type="Proteomes" id="UP000594342">
    <property type="component" value="Unassembled WGS sequence"/>
</dbReference>
<dbReference type="Gene3D" id="3.40.50.300">
    <property type="entry name" value="P-loop containing nucleotide triphosphate hydrolases"/>
    <property type="match status" value="2"/>
</dbReference>
<evidence type="ECO:0000256" key="2">
    <source>
        <dbReference type="ARBA" id="ARBA00022741"/>
    </source>
</evidence>
<evidence type="ECO:0000256" key="4">
    <source>
        <dbReference type="ARBA" id="ARBA00022806"/>
    </source>
</evidence>
<evidence type="ECO:0000259" key="6">
    <source>
        <dbReference type="PROSITE" id="PS51192"/>
    </source>
</evidence>
<evidence type="ECO:0000256" key="1">
    <source>
        <dbReference type="ARBA" id="ARBA00008792"/>
    </source>
</evidence>
<dbReference type="GO" id="GO:0004386">
    <property type="term" value="F:helicase activity"/>
    <property type="evidence" value="ECO:0007669"/>
    <property type="project" value="UniProtKB-KW"/>
</dbReference>
<proteinExistence type="inferred from homology"/>